<keyword evidence="1" id="KW-0812">Transmembrane</keyword>
<keyword evidence="3" id="KW-0418">Kinase</keyword>
<feature type="transmembrane region" description="Helical" evidence="1">
    <location>
        <begin position="120"/>
        <end position="142"/>
    </location>
</feature>
<feature type="transmembrane region" description="Helical" evidence="1">
    <location>
        <begin position="82"/>
        <end position="108"/>
    </location>
</feature>
<evidence type="ECO:0000259" key="2">
    <source>
        <dbReference type="Pfam" id="PF06580"/>
    </source>
</evidence>
<dbReference type="InterPro" id="IPR050640">
    <property type="entry name" value="Bact_2-comp_sensor_kinase"/>
</dbReference>
<protein>
    <submittedName>
        <fullName evidence="3">Histidine kinase</fullName>
    </submittedName>
</protein>
<evidence type="ECO:0000313" key="4">
    <source>
        <dbReference type="Proteomes" id="UP001497602"/>
    </source>
</evidence>
<keyword evidence="4" id="KW-1185">Reference proteome</keyword>
<dbReference type="InterPro" id="IPR010559">
    <property type="entry name" value="Sig_transdc_His_kin_internal"/>
</dbReference>
<dbReference type="PANTHER" id="PTHR34220">
    <property type="entry name" value="SENSOR HISTIDINE KINASE YPDA"/>
    <property type="match status" value="1"/>
</dbReference>
<gene>
    <name evidence="3" type="ORF">T190115A13A_110108</name>
</gene>
<reference evidence="3 4" key="1">
    <citation type="submission" date="2024-05" db="EMBL/GenBank/DDBJ databases">
        <authorList>
            <person name="Duchaud E."/>
        </authorList>
    </citation>
    <scope>NUCLEOTIDE SEQUENCE [LARGE SCALE GENOMIC DNA]</scope>
    <source>
        <strain evidence="3">Ena-SAMPLE-TAB-13-05-2024-13:56:06:370-140305</strain>
    </source>
</reference>
<evidence type="ECO:0000313" key="3">
    <source>
        <dbReference type="EMBL" id="CAL2104972.1"/>
    </source>
</evidence>
<evidence type="ECO:0000256" key="1">
    <source>
        <dbReference type="SAM" id="Phobius"/>
    </source>
</evidence>
<keyword evidence="1" id="KW-0472">Membrane</keyword>
<feature type="transmembrane region" description="Helical" evidence="1">
    <location>
        <begin position="171"/>
        <end position="189"/>
    </location>
</feature>
<feature type="transmembrane region" description="Helical" evidence="1">
    <location>
        <begin position="59"/>
        <end position="76"/>
    </location>
</feature>
<feature type="domain" description="Signal transduction histidine kinase internal region" evidence="2">
    <location>
        <begin position="209"/>
        <end position="287"/>
    </location>
</feature>
<dbReference type="Gene3D" id="3.30.565.10">
    <property type="entry name" value="Histidine kinase-like ATPase, C-terminal domain"/>
    <property type="match status" value="1"/>
</dbReference>
<comment type="caution">
    <text evidence="3">The sequence shown here is derived from an EMBL/GenBank/DDBJ whole genome shotgun (WGS) entry which is preliminary data.</text>
</comment>
<organism evidence="3 4">
    <name type="scientific">Tenacibaculum vairaonense</name>
    <dbReference type="NCBI Taxonomy" id="3137860"/>
    <lineage>
        <taxon>Bacteria</taxon>
        <taxon>Pseudomonadati</taxon>
        <taxon>Bacteroidota</taxon>
        <taxon>Flavobacteriia</taxon>
        <taxon>Flavobacteriales</taxon>
        <taxon>Flavobacteriaceae</taxon>
        <taxon>Tenacibaculum</taxon>
    </lineage>
</organism>
<keyword evidence="1" id="KW-1133">Transmembrane helix</keyword>
<dbReference type="SUPFAM" id="SSF55874">
    <property type="entry name" value="ATPase domain of HSP90 chaperone/DNA topoisomerase II/histidine kinase"/>
    <property type="match status" value="1"/>
</dbReference>
<dbReference type="Pfam" id="PF06580">
    <property type="entry name" value="His_kinase"/>
    <property type="match status" value="1"/>
</dbReference>
<sequence length="395" mass="45920">MQLIIIKTCLGVKRFHLAVKKLSLSITFYKNQLVGIFTNMNTITNIINYFQKKRGLKHLLFWIAVLLLHIPRQLVLRDNADFVTILVMHGCILVSQVLAAYFYAYFVIPKFLIKKKYIQVILLFLIGTYVFSALERIMVVHVGEALVRKPPFTQEPILEILTDWKKLLKHYVPSMYSVVLIFLFVKYFLDYKKVKERDLLLSKEKTANELKALKAQLNPHFLFNTLNNIYTLSLASSPKTPSSIGKLSEILDHVLYKCNQKFVLLSNEIKLLENYIELEKLRYDERLQVKFQATIDNDREIPPLILLSLVENAFKHGAGEDSGAPKIWIEIKNNQEAFEFCITNTIAEGYRLKKESIGLSNIRKQLNLIYKTDYDLQIQVGEKKFKVVLKINQKV</sequence>
<keyword evidence="3" id="KW-0808">Transferase</keyword>
<name>A0ABM9PH98_9FLAO</name>
<accession>A0ABM9PH98</accession>
<dbReference type="EMBL" id="CAXJRC010000002">
    <property type="protein sequence ID" value="CAL2104972.1"/>
    <property type="molecule type" value="Genomic_DNA"/>
</dbReference>
<dbReference type="GO" id="GO:0016301">
    <property type="term" value="F:kinase activity"/>
    <property type="evidence" value="ECO:0007669"/>
    <property type="project" value="UniProtKB-KW"/>
</dbReference>
<dbReference type="InterPro" id="IPR036890">
    <property type="entry name" value="HATPase_C_sf"/>
</dbReference>
<dbReference type="Proteomes" id="UP001497602">
    <property type="component" value="Unassembled WGS sequence"/>
</dbReference>
<dbReference type="PANTHER" id="PTHR34220:SF7">
    <property type="entry name" value="SENSOR HISTIDINE KINASE YPDA"/>
    <property type="match status" value="1"/>
</dbReference>
<proteinExistence type="predicted"/>